<proteinExistence type="predicted"/>
<keyword evidence="1" id="KW-1133">Transmembrane helix</keyword>
<feature type="domain" description="DUF4097" evidence="2">
    <location>
        <begin position="121"/>
        <end position="366"/>
    </location>
</feature>
<keyword evidence="4" id="KW-1185">Reference proteome</keyword>
<evidence type="ECO:0000256" key="1">
    <source>
        <dbReference type="SAM" id="Phobius"/>
    </source>
</evidence>
<dbReference type="EMBL" id="PDOD01000005">
    <property type="protein sequence ID" value="PYZ92087.1"/>
    <property type="molecule type" value="Genomic_DNA"/>
</dbReference>
<protein>
    <recommendedName>
        <fullName evidence="2">DUF4097 domain-containing protein</fullName>
    </recommendedName>
</protein>
<organism evidence="3 4">
    <name type="scientific">Salipaludibacillus keqinensis</name>
    <dbReference type="NCBI Taxonomy" id="2045207"/>
    <lineage>
        <taxon>Bacteria</taxon>
        <taxon>Bacillati</taxon>
        <taxon>Bacillota</taxon>
        <taxon>Bacilli</taxon>
        <taxon>Bacillales</taxon>
        <taxon>Bacillaceae</taxon>
    </lineage>
</organism>
<comment type="caution">
    <text evidence="3">The sequence shown here is derived from an EMBL/GenBank/DDBJ whole genome shotgun (WGS) entry which is preliminary data.</text>
</comment>
<feature type="transmembrane region" description="Helical" evidence="1">
    <location>
        <begin position="68"/>
        <end position="86"/>
    </location>
</feature>
<evidence type="ECO:0000313" key="4">
    <source>
        <dbReference type="Proteomes" id="UP000248214"/>
    </source>
</evidence>
<name>A0A323TE22_9BACI</name>
<evidence type="ECO:0000313" key="3">
    <source>
        <dbReference type="EMBL" id="PYZ92087.1"/>
    </source>
</evidence>
<dbReference type="InterPro" id="IPR025164">
    <property type="entry name" value="Toastrack_DUF4097"/>
</dbReference>
<sequence length="375" mass="41265">MMNRIGRKSLGLLFLLMGGIFLANQWTSVEFVQMFGYVGSILFIAIIVEVILFYRSREPGTTIQFDKGAMVVLVIALVASSGAQYIHTHGGVVQGFSLYGWEPNKTSIQIEETYELANDVQSIQFSLPSANLKIVGGKGNKVKLTGTVKSNEKSESEVQKAFEKAREMEMTENTFHYEVENPSFSLFSRNHLSADFTIEIPENRPLDVQVTNGSVEVNDMLNDIQVSTTNGRADIETITGDVSVQNTNGIISVRNIEGTTEGITTNGRVLAENLSGDTRLKTTNGTVEVESKKVGGNWELETTNGNITIRVPEDSDVTVTGETTNGTVDGDLDWVREKEENFMRMYNEGSAVHNDGTYDINAKGTNGMIRVSFLN</sequence>
<reference evidence="3 4" key="1">
    <citation type="submission" date="2017-10" db="EMBL/GenBank/DDBJ databases">
        <title>Bacillus sp. nov., a halophilic bacterium isolated from a Keqin Lake.</title>
        <authorList>
            <person name="Wang H."/>
        </authorList>
    </citation>
    <scope>NUCLEOTIDE SEQUENCE [LARGE SCALE GENOMIC DNA]</scope>
    <source>
        <strain evidence="3 4">KQ-12</strain>
    </source>
</reference>
<dbReference type="RefSeq" id="WP_110611656.1">
    <property type="nucleotide sequence ID" value="NZ_PDOD01000005.1"/>
</dbReference>
<feature type="transmembrane region" description="Helical" evidence="1">
    <location>
        <begin position="35"/>
        <end position="56"/>
    </location>
</feature>
<dbReference type="OrthoDB" id="1707123at2"/>
<dbReference type="AlphaFoldDB" id="A0A323TE22"/>
<keyword evidence="1" id="KW-0472">Membrane</keyword>
<accession>A0A323TE22</accession>
<dbReference type="Pfam" id="PF13349">
    <property type="entry name" value="DUF4097"/>
    <property type="match status" value="1"/>
</dbReference>
<dbReference type="Proteomes" id="UP000248214">
    <property type="component" value="Unassembled WGS sequence"/>
</dbReference>
<keyword evidence="1" id="KW-0812">Transmembrane</keyword>
<gene>
    <name evidence="3" type="ORF">CR194_18015</name>
</gene>
<evidence type="ECO:0000259" key="2">
    <source>
        <dbReference type="Pfam" id="PF13349"/>
    </source>
</evidence>